<evidence type="ECO:0000313" key="3">
    <source>
        <dbReference type="Proteomes" id="UP000217784"/>
    </source>
</evidence>
<dbReference type="Proteomes" id="UP000217784">
    <property type="component" value="Unassembled WGS sequence"/>
</dbReference>
<gene>
    <name evidence="2" type="ORF">ASJ80_11145</name>
</gene>
<protein>
    <submittedName>
        <fullName evidence="2">Cation transporter</fullName>
    </submittedName>
</protein>
<dbReference type="AlphaFoldDB" id="A0A2A2H672"/>
<sequence>MKAIVFDNSGTLIERYRAVKDLQTGEIFDTVSSLDIVDSSSARALVVIQTDPSKCIINAKPDQRICQFIKRNDIHIDISYSTVEIKKKELIESITGDESKVSDIQDTIRAVTAKKYDIQVCSGSGFIVNLNKGKIEFIVTSGGRIFPEVRDVVKELQKRDIHIFIASGDRKGSLKALARYIGIPEENVFDTADSWKKMEIVKGLKRNYDVMMVGNSVNDVLALKEADIGVLTVQQKEKNPQMVYDSADVIVENIREILDIDF</sequence>
<dbReference type="PRINTS" id="PR00119">
    <property type="entry name" value="CATATPASE"/>
</dbReference>
<dbReference type="PANTHER" id="PTHR43520:SF8">
    <property type="entry name" value="P-TYPE CU(+) TRANSPORTER"/>
    <property type="match status" value="1"/>
</dbReference>
<dbReference type="GO" id="GO:0016020">
    <property type="term" value="C:membrane"/>
    <property type="evidence" value="ECO:0007669"/>
    <property type="project" value="TreeGrafter"/>
</dbReference>
<reference evidence="2 3" key="1">
    <citation type="journal article" date="2017" name="BMC Genomics">
        <title>Genomic analysis of methanogenic archaea reveals a shift towards energy conservation.</title>
        <authorList>
            <person name="Gilmore S.P."/>
            <person name="Henske J.K."/>
            <person name="Sexton J.A."/>
            <person name="Solomon K.V."/>
            <person name="Seppala S."/>
            <person name="Yoo J.I."/>
            <person name="Huyett L.M."/>
            <person name="Pressman A."/>
            <person name="Cogan J.Z."/>
            <person name="Kivenson V."/>
            <person name="Peng X."/>
            <person name="Tan Y."/>
            <person name="Valentine D.L."/>
            <person name="O'Malley M.A."/>
        </authorList>
    </citation>
    <scope>NUCLEOTIDE SEQUENCE [LARGE SCALE GENOMIC DNA]</scope>
    <source>
        <strain evidence="2 3">M.o.H.</strain>
    </source>
</reference>
<dbReference type="GO" id="GO:0005507">
    <property type="term" value="F:copper ion binding"/>
    <property type="evidence" value="ECO:0007669"/>
    <property type="project" value="TreeGrafter"/>
</dbReference>
<dbReference type="Pfam" id="PF00702">
    <property type="entry name" value="Hydrolase"/>
    <property type="match status" value="1"/>
</dbReference>
<dbReference type="EMBL" id="LMVM01000012">
    <property type="protein sequence ID" value="PAV04858.1"/>
    <property type="molecule type" value="Genomic_DNA"/>
</dbReference>
<dbReference type="GO" id="GO:0043682">
    <property type="term" value="F:P-type divalent copper transporter activity"/>
    <property type="evidence" value="ECO:0007669"/>
    <property type="project" value="TreeGrafter"/>
</dbReference>
<accession>A0A2A2H672</accession>
<evidence type="ECO:0000313" key="2">
    <source>
        <dbReference type="EMBL" id="PAV04858.1"/>
    </source>
</evidence>
<dbReference type="PANTHER" id="PTHR43520">
    <property type="entry name" value="ATP7, ISOFORM B"/>
    <property type="match status" value="1"/>
</dbReference>
<name>A0A2A2H672_METBR</name>
<evidence type="ECO:0000256" key="1">
    <source>
        <dbReference type="ARBA" id="ARBA00022967"/>
    </source>
</evidence>
<dbReference type="GO" id="GO:0055070">
    <property type="term" value="P:copper ion homeostasis"/>
    <property type="evidence" value="ECO:0007669"/>
    <property type="project" value="TreeGrafter"/>
</dbReference>
<proteinExistence type="predicted"/>
<organism evidence="2 3">
    <name type="scientific">Methanobacterium bryantii</name>
    <dbReference type="NCBI Taxonomy" id="2161"/>
    <lineage>
        <taxon>Archaea</taxon>
        <taxon>Methanobacteriati</taxon>
        <taxon>Methanobacteriota</taxon>
        <taxon>Methanomada group</taxon>
        <taxon>Methanobacteria</taxon>
        <taxon>Methanobacteriales</taxon>
        <taxon>Methanobacteriaceae</taxon>
        <taxon>Methanobacterium</taxon>
    </lineage>
</organism>
<dbReference type="InterPro" id="IPR036412">
    <property type="entry name" value="HAD-like_sf"/>
</dbReference>
<dbReference type="InterPro" id="IPR023214">
    <property type="entry name" value="HAD_sf"/>
</dbReference>
<keyword evidence="3" id="KW-1185">Reference proteome</keyword>
<dbReference type="RefSeq" id="WP_069585556.1">
    <property type="nucleotide sequence ID" value="NZ_LMVM01000012.1"/>
</dbReference>
<dbReference type="OrthoDB" id="146001at2157"/>
<comment type="caution">
    <text evidence="2">The sequence shown here is derived from an EMBL/GenBank/DDBJ whole genome shotgun (WGS) entry which is preliminary data.</text>
</comment>
<keyword evidence="1" id="KW-1278">Translocase</keyword>
<dbReference type="SUPFAM" id="SSF56784">
    <property type="entry name" value="HAD-like"/>
    <property type="match status" value="1"/>
</dbReference>
<dbReference type="Gene3D" id="3.40.50.1000">
    <property type="entry name" value="HAD superfamily/HAD-like"/>
    <property type="match status" value="1"/>
</dbReference>